<comment type="subcellular location">
    <subcellularLocation>
        <location evidence="1">Cell inner membrane</location>
        <topology evidence="1">Multi-pass membrane protein</topology>
    </subcellularLocation>
</comment>
<feature type="transmembrane region" description="Helical" evidence="6">
    <location>
        <begin position="202"/>
        <end position="221"/>
    </location>
</feature>
<keyword evidence="5 6" id="KW-0472">Membrane</keyword>
<accession>A0ABP9D608</accession>
<keyword evidence="3 6" id="KW-0812">Transmembrane</keyword>
<evidence type="ECO:0000256" key="2">
    <source>
        <dbReference type="ARBA" id="ARBA00022475"/>
    </source>
</evidence>
<dbReference type="Proteomes" id="UP001500298">
    <property type="component" value="Unassembled WGS sequence"/>
</dbReference>
<feature type="transmembrane region" description="Helical" evidence="6">
    <location>
        <begin position="117"/>
        <end position="143"/>
    </location>
</feature>
<proteinExistence type="predicted"/>
<feature type="transmembrane region" description="Helical" evidence="6">
    <location>
        <begin position="246"/>
        <end position="272"/>
    </location>
</feature>
<feature type="transmembrane region" description="Helical" evidence="6">
    <location>
        <begin position="94"/>
        <end position="111"/>
    </location>
</feature>
<dbReference type="EMBL" id="BAABJX010000024">
    <property type="protein sequence ID" value="GAA4831380.1"/>
    <property type="molecule type" value="Genomic_DNA"/>
</dbReference>
<dbReference type="InterPro" id="IPR011701">
    <property type="entry name" value="MFS"/>
</dbReference>
<feature type="transmembrane region" description="Helical" evidence="6">
    <location>
        <begin position="64"/>
        <end position="82"/>
    </location>
</feature>
<name>A0ABP9D608_9BACT</name>
<keyword evidence="8" id="KW-1185">Reference proteome</keyword>
<evidence type="ECO:0000256" key="3">
    <source>
        <dbReference type="ARBA" id="ARBA00022692"/>
    </source>
</evidence>
<dbReference type="InterPro" id="IPR036259">
    <property type="entry name" value="MFS_trans_sf"/>
</dbReference>
<protein>
    <submittedName>
        <fullName evidence="7">L-fucose:H+ symporter permease</fullName>
    </submittedName>
</protein>
<feature type="transmembrane region" description="Helical" evidence="6">
    <location>
        <begin position="313"/>
        <end position="339"/>
    </location>
</feature>
<comment type="caution">
    <text evidence="7">The sequence shown here is derived from an EMBL/GenBank/DDBJ whole genome shotgun (WGS) entry which is preliminary data.</text>
</comment>
<keyword evidence="4 6" id="KW-1133">Transmembrane helix</keyword>
<evidence type="ECO:0000256" key="4">
    <source>
        <dbReference type="ARBA" id="ARBA00022989"/>
    </source>
</evidence>
<feature type="transmembrane region" description="Helical" evidence="6">
    <location>
        <begin position="24"/>
        <end position="44"/>
    </location>
</feature>
<feature type="transmembrane region" description="Helical" evidence="6">
    <location>
        <begin position="426"/>
        <end position="443"/>
    </location>
</feature>
<dbReference type="CDD" id="cd17394">
    <property type="entry name" value="MFS_FucP_like"/>
    <property type="match status" value="1"/>
</dbReference>
<dbReference type="RefSeq" id="WP_345370731.1">
    <property type="nucleotide sequence ID" value="NZ_BAABJX010000024.1"/>
</dbReference>
<evidence type="ECO:0000256" key="6">
    <source>
        <dbReference type="SAM" id="Phobius"/>
    </source>
</evidence>
<dbReference type="PANTHER" id="PTHR43702:SF3">
    <property type="entry name" value="PROTEIN TSGA"/>
    <property type="match status" value="1"/>
</dbReference>
<dbReference type="InterPro" id="IPR050375">
    <property type="entry name" value="MFS_TsgA-like"/>
</dbReference>
<gene>
    <name evidence="7" type="primary">fucP_1</name>
    <name evidence="7" type="ORF">GCM10023331_15780</name>
</gene>
<dbReference type="Pfam" id="PF07690">
    <property type="entry name" value="MFS_1"/>
    <property type="match status" value="1"/>
</dbReference>
<feature type="transmembrane region" description="Helical" evidence="6">
    <location>
        <begin position="155"/>
        <end position="178"/>
    </location>
</feature>
<reference evidence="8" key="1">
    <citation type="journal article" date="2019" name="Int. J. Syst. Evol. Microbiol.">
        <title>The Global Catalogue of Microorganisms (GCM) 10K type strain sequencing project: providing services to taxonomists for standard genome sequencing and annotation.</title>
        <authorList>
            <consortium name="The Broad Institute Genomics Platform"/>
            <consortium name="The Broad Institute Genome Sequencing Center for Infectious Disease"/>
            <person name="Wu L."/>
            <person name="Ma J."/>
        </authorList>
    </citation>
    <scope>NUCLEOTIDE SEQUENCE [LARGE SCALE GENOMIC DNA]</scope>
    <source>
        <strain evidence="8">JCM 18326</strain>
    </source>
</reference>
<dbReference type="Gene3D" id="1.20.1250.20">
    <property type="entry name" value="MFS general substrate transporter like domains"/>
    <property type="match status" value="2"/>
</dbReference>
<keyword evidence="2" id="KW-1003">Cell membrane</keyword>
<sequence length="453" mass="48815">MAQVATNVEVGKTTTSEPGEKKNYMVPLALMSTLFFMIGFITVLNDVLIPSLKGVFTLNTWQAMLIQFCFFSAYGVMSIPSGKIINAIGYKKGLALALGIIGVGLLLFIPASMFVQYWLFLTALFIIGSGLALLQVAINPYIIALGPAETGASRLNLGGALNSTATFLGPILGGAFILKEFKAEDFETVQALVQAKADAVQGPYLILALITIAIGAVLYFIKLPKIDSEVAEGEEVNDKLTNHRNLIFGAGAIFFYVGVEVAIGSLLILYLATTEMGGIEEKHASSLLAYYWGSAMIGRFIGSAITQKISPEILLRVVTAGALLMVALSFTGFAMNNWVDVLVMIFDYSEGVSLHFEDVHIPYAGLFLVLCGLFNSVMWPSIFPLGIKGLGKLTSLGSGVMVAMVAGGAFIPLFQGMLEESIGFKWSFLLPLFCYAYLFFFAVEGYKTKKGIK</sequence>
<evidence type="ECO:0000313" key="7">
    <source>
        <dbReference type="EMBL" id="GAA4831380.1"/>
    </source>
</evidence>
<evidence type="ECO:0000256" key="5">
    <source>
        <dbReference type="ARBA" id="ARBA00023136"/>
    </source>
</evidence>
<feature type="transmembrane region" description="Helical" evidence="6">
    <location>
        <begin position="393"/>
        <end position="414"/>
    </location>
</feature>
<feature type="transmembrane region" description="Helical" evidence="6">
    <location>
        <begin position="359"/>
        <end position="381"/>
    </location>
</feature>
<organism evidence="7 8">
    <name type="scientific">Algivirga pacifica</name>
    <dbReference type="NCBI Taxonomy" id="1162670"/>
    <lineage>
        <taxon>Bacteria</taxon>
        <taxon>Pseudomonadati</taxon>
        <taxon>Bacteroidota</taxon>
        <taxon>Cytophagia</taxon>
        <taxon>Cytophagales</taxon>
        <taxon>Flammeovirgaceae</taxon>
        <taxon>Algivirga</taxon>
    </lineage>
</organism>
<feature type="transmembrane region" description="Helical" evidence="6">
    <location>
        <begin position="284"/>
        <end position="301"/>
    </location>
</feature>
<evidence type="ECO:0000256" key="1">
    <source>
        <dbReference type="ARBA" id="ARBA00004429"/>
    </source>
</evidence>
<dbReference type="SUPFAM" id="SSF103473">
    <property type="entry name" value="MFS general substrate transporter"/>
    <property type="match status" value="1"/>
</dbReference>
<dbReference type="PANTHER" id="PTHR43702">
    <property type="entry name" value="L-FUCOSE-PROTON SYMPORTER"/>
    <property type="match status" value="1"/>
</dbReference>
<evidence type="ECO:0000313" key="8">
    <source>
        <dbReference type="Proteomes" id="UP001500298"/>
    </source>
</evidence>